<organism evidence="2 3">
    <name type="scientific">Methanocorpusculum parvum</name>
    <dbReference type="NCBI Taxonomy" id="2193"/>
    <lineage>
        <taxon>Archaea</taxon>
        <taxon>Methanobacteriati</taxon>
        <taxon>Methanobacteriota</taxon>
        <taxon>Stenosarchaea group</taxon>
        <taxon>Methanomicrobia</taxon>
        <taxon>Methanomicrobiales</taxon>
        <taxon>Methanocorpusculaceae</taxon>
        <taxon>Methanocorpusculum</taxon>
    </lineage>
</organism>
<comment type="caution">
    <text evidence="2">The sequence shown here is derived from an EMBL/GenBank/DDBJ whole genome shotgun (WGS) entry which is preliminary data.</text>
</comment>
<protein>
    <recommendedName>
        <fullName evidence="1">Methyltransferase FkbM domain-containing protein</fullName>
    </recommendedName>
</protein>
<dbReference type="Proteomes" id="UP000243820">
    <property type="component" value="Unassembled WGS sequence"/>
</dbReference>
<dbReference type="NCBIfam" id="TIGR01444">
    <property type="entry name" value="fkbM_fam"/>
    <property type="match status" value="1"/>
</dbReference>
<dbReference type="InterPro" id="IPR029063">
    <property type="entry name" value="SAM-dependent_MTases_sf"/>
</dbReference>
<dbReference type="PANTHER" id="PTHR34203:SF15">
    <property type="entry name" value="SLL1173 PROTEIN"/>
    <property type="match status" value="1"/>
</dbReference>
<name>A0AAX0QB19_9EURY</name>
<reference evidence="2 3" key="1">
    <citation type="journal article" date="2017" name="BMC Genomics">
        <title>Genomic analysis of methanogenic archaea reveals a shift towards energy conservation.</title>
        <authorList>
            <person name="Gilmore S.P."/>
            <person name="Henske J.K."/>
            <person name="Sexton J.A."/>
            <person name="Solomon K.V."/>
            <person name="Seppala S."/>
            <person name="Yoo J.I."/>
            <person name="Huyett L.M."/>
            <person name="Pressman A."/>
            <person name="Cogan J.Z."/>
            <person name="Kivenson V."/>
            <person name="Peng X."/>
            <person name="Tan Y."/>
            <person name="Valentine D.L."/>
            <person name="O'Malley M.A."/>
        </authorList>
    </citation>
    <scope>NUCLEOTIDE SEQUENCE [LARGE SCALE GENOMIC DNA]</scope>
    <source>
        <strain evidence="2 3">XII</strain>
    </source>
</reference>
<dbReference type="InterPro" id="IPR006342">
    <property type="entry name" value="FkbM_mtfrase"/>
</dbReference>
<sequence length="273" mass="30755">MDNIPFFDRIRYRLTKNIRSEDFYRQQYQKIFEKFYVGSKDCLEIGGLRLPVLSHERRPTREEAYYAMEIGDILYPALLGRYHYADEGPYEWQDVRIEKGDVVFDCGANLGVFSLLAASKGAEVYAFEPIGEARKILQKTLSLNPDLTKNVTVVPCGLSDTTGSAAFTVLPDTLVGSSMILKQQGRKEIVPVTTIDAFCAKNSLTADFIKADIEGAERKMLAGAQETLTEHGPKIAVCTYHLRDDPQVIRDLLLTANPGYRIVEKWKKIYAAV</sequence>
<dbReference type="RefSeq" id="WP_095641817.1">
    <property type="nucleotide sequence ID" value="NZ_LMVO01000003.1"/>
</dbReference>
<dbReference type="InterPro" id="IPR052514">
    <property type="entry name" value="SAM-dependent_MTase"/>
</dbReference>
<dbReference type="Pfam" id="PF05050">
    <property type="entry name" value="Methyltransf_21"/>
    <property type="match status" value="1"/>
</dbReference>
<dbReference type="EMBL" id="LMVO01000003">
    <property type="protein sequence ID" value="PAV10014.1"/>
    <property type="molecule type" value="Genomic_DNA"/>
</dbReference>
<dbReference type="PANTHER" id="PTHR34203">
    <property type="entry name" value="METHYLTRANSFERASE, FKBM FAMILY PROTEIN"/>
    <property type="match status" value="1"/>
</dbReference>
<evidence type="ECO:0000259" key="1">
    <source>
        <dbReference type="Pfam" id="PF05050"/>
    </source>
</evidence>
<keyword evidence="3" id="KW-1185">Reference proteome</keyword>
<proteinExistence type="predicted"/>
<accession>A0AAX0QB19</accession>
<feature type="domain" description="Methyltransferase FkbM" evidence="1">
    <location>
        <begin position="105"/>
        <end position="261"/>
    </location>
</feature>
<dbReference type="AlphaFoldDB" id="A0AAX0QB19"/>
<dbReference type="SUPFAM" id="SSF53335">
    <property type="entry name" value="S-adenosyl-L-methionine-dependent methyltransferases"/>
    <property type="match status" value="1"/>
</dbReference>
<evidence type="ECO:0000313" key="3">
    <source>
        <dbReference type="Proteomes" id="UP000243820"/>
    </source>
</evidence>
<evidence type="ECO:0000313" key="2">
    <source>
        <dbReference type="EMBL" id="PAV10014.1"/>
    </source>
</evidence>
<dbReference type="Gene3D" id="3.40.50.150">
    <property type="entry name" value="Vaccinia Virus protein VP39"/>
    <property type="match status" value="1"/>
</dbReference>
<gene>
    <name evidence="2" type="ORF">ASJ83_04660</name>
</gene>